<evidence type="ECO:0000256" key="1">
    <source>
        <dbReference type="SAM" id="Phobius"/>
    </source>
</evidence>
<reference evidence="2 3" key="1">
    <citation type="journal article" date="2021" name="Sci. Rep.">
        <title>The distribution of antibiotic resistance genes in chicken gut microbiota commensals.</title>
        <authorList>
            <person name="Juricova H."/>
            <person name="Matiasovicova J."/>
            <person name="Kubasova T."/>
            <person name="Cejkova D."/>
            <person name="Rychlik I."/>
        </authorList>
    </citation>
    <scope>NUCLEOTIDE SEQUENCE [LARGE SCALE GENOMIC DNA]</scope>
    <source>
        <strain evidence="2 3">An537</strain>
    </source>
</reference>
<dbReference type="RefSeq" id="WP_205087727.1">
    <property type="nucleotide sequence ID" value="NZ_JACJLA010000006.1"/>
</dbReference>
<keyword evidence="1" id="KW-1133">Transmembrane helix</keyword>
<dbReference type="Proteomes" id="UP000707138">
    <property type="component" value="Unassembled WGS sequence"/>
</dbReference>
<name>A0ABS2GHL2_9FIRM</name>
<feature type="transmembrane region" description="Helical" evidence="1">
    <location>
        <begin position="12"/>
        <end position="29"/>
    </location>
</feature>
<comment type="caution">
    <text evidence="2">The sequence shown here is derived from an EMBL/GenBank/DDBJ whole genome shotgun (WGS) entry which is preliminary data.</text>
</comment>
<evidence type="ECO:0000313" key="2">
    <source>
        <dbReference type="EMBL" id="MBM6912634.1"/>
    </source>
</evidence>
<gene>
    <name evidence="2" type="ORF">H6A01_04755</name>
</gene>
<accession>A0ABS2GHL2</accession>
<protein>
    <submittedName>
        <fullName evidence="2">Uncharacterized protein</fullName>
    </submittedName>
</protein>
<keyword evidence="3" id="KW-1185">Reference proteome</keyword>
<keyword evidence="1" id="KW-0472">Membrane</keyword>
<evidence type="ECO:0000313" key="3">
    <source>
        <dbReference type="Proteomes" id="UP000707138"/>
    </source>
</evidence>
<sequence length="179" mass="20695">MMSLVEIIADCFMLASYVALPVYVLYLAFRLWKHRSLRRRDILIGSIVTVCTIFVRYEMEEPIEPLPNSIPVEQVASLPEKEIVRVILTQELEYYKSKRLLTSKKIFDYRIHDINYPFGKAELAKEYPGCYDVSLSVKTFEFGWIPGSGTRDGLWIRKGISYGLKKSGDRYLLEQVGSP</sequence>
<organism evidence="2 3">
    <name type="scientific">Veillonella magna</name>
    <dbReference type="NCBI Taxonomy" id="464322"/>
    <lineage>
        <taxon>Bacteria</taxon>
        <taxon>Bacillati</taxon>
        <taxon>Bacillota</taxon>
        <taxon>Negativicutes</taxon>
        <taxon>Veillonellales</taxon>
        <taxon>Veillonellaceae</taxon>
        <taxon>Veillonella</taxon>
    </lineage>
</organism>
<dbReference type="EMBL" id="JACJLA010000006">
    <property type="protein sequence ID" value="MBM6912634.1"/>
    <property type="molecule type" value="Genomic_DNA"/>
</dbReference>
<proteinExistence type="predicted"/>
<keyword evidence="1" id="KW-0812">Transmembrane</keyword>